<dbReference type="RefSeq" id="XP_002767620.1">
    <property type="nucleotide sequence ID" value="XM_002767574.1"/>
</dbReference>
<dbReference type="Gene3D" id="1.25.40.10">
    <property type="entry name" value="Tetratricopeptide repeat domain"/>
    <property type="match status" value="1"/>
</dbReference>
<name>C5LSU7_PERM5</name>
<evidence type="ECO:0008006" key="3">
    <source>
        <dbReference type="Google" id="ProtNLM"/>
    </source>
</evidence>
<dbReference type="Pfam" id="PF13374">
    <property type="entry name" value="TPR_10"/>
    <property type="match status" value="1"/>
</dbReference>
<evidence type="ECO:0000313" key="2">
    <source>
        <dbReference type="Proteomes" id="UP000007800"/>
    </source>
</evidence>
<dbReference type="Pfam" id="PF13424">
    <property type="entry name" value="TPR_12"/>
    <property type="match status" value="1"/>
</dbReference>
<dbReference type="InParanoid" id="C5LSU7"/>
<organism evidence="2">
    <name type="scientific">Perkinsus marinus (strain ATCC 50983 / TXsc)</name>
    <dbReference type="NCBI Taxonomy" id="423536"/>
    <lineage>
        <taxon>Eukaryota</taxon>
        <taxon>Sar</taxon>
        <taxon>Alveolata</taxon>
        <taxon>Perkinsozoa</taxon>
        <taxon>Perkinsea</taxon>
        <taxon>Perkinsida</taxon>
        <taxon>Perkinsidae</taxon>
        <taxon>Perkinsus</taxon>
    </lineage>
</organism>
<dbReference type="GeneID" id="9050080"/>
<dbReference type="AlphaFoldDB" id="C5LSU7"/>
<keyword evidence="2" id="KW-1185">Reference proteome</keyword>
<proteinExistence type="predicted"/>
<evidence type="ECO:0000313" key="1">
    <source>
        <dbReference type="EMBL" id="EER00338.1"/>
    </source>
</evidence>
<dbReference type="InterPro" id="IPR011990">
    <property type="entry name" value="TPR-like_helical_dom_sf"/>
</dbReference>
<protein>
    <recommendedName>
        <fullName evidence="3">Kinesin light chain</fullName>
    </recommendedName>
</protein>
<gene>
    <name evidence="1" type="ORF">Pmar_PMAR017202</name>
</gene>
<accession>C5LSU7</accession>
<dbReference type="SUPFAM" id="SSF48452">
    <property type="entry name" value="TPR-like"/>
    <property type="match status" value="1"/>
</dbReference>
<sequence length="122" mass="13389">MSSSSTEDLYSQALTCINNNNYSEAEIILDKILKRVEEEFGPDHADTAQCLMMFGMVLASVVTAQGGDKLPEAARLCEECVDHAERILGHVHANTANAYLQLGYTQVQAGKIGEAEEALRWK</sequence>
<dbReference type="Proteomes" id="UP000007800">
    <property type="component" value="Unassembled WGS sequence"/>
</dbReference>
<dbReference type="EMBL" id="GG685191">
    <property type="protein sequence ID" value="EER00338.1"/>
    <property type="molecule type" value="Genomic_DNA"/>
</dbReference>
<reference evidence="1 2" key="1">
    <citation type="submission" date="2008-07" db="EMBL/GenBank/DDBJ databases">
        <authorList>
            <person name="El-Sayed N."/>
            <person name="Caler E."/>
            <person name="Inman J."/>
            <person name="Amedeo P."/>
            <person name="Hass B."/>
            <person name="Wortman J."/>
        </authorList>
    </citation>
    <scope>NUCLEOTIDE SEQUENCE [LARGE SCALE GENOMIC DNA]</scope>
    <source>
        <strain evidence="2">ATCC 50983 / TXsc</strain>
    </source>
</reference>
<dbReference type="OrthoDB" id="1658288at2759"/>